<dbReference type="RefSeq" id="XP_070913957.1">
    <property type="nucleotide sequence ID" value="XM_071057856.1"/>
</dbReference>
<dbReference type="SUPFAM" id="SSF103473">
    <property type="entry name" value="MFS general substrate transporter"/>
    <property type="match status" value="1"/>
</dbReference>
<feature type="transmembrane region" description="Helical" evidence="4">
    <location>
        <begin position="185"/>
        <end position="206"/>
    </location>
</feature>
<accession>A0ABQ0G3G6</accession>
<keyword evidence="4" id="KW-1133">Transmembrane helix</keyword>
<dbReference type="InterPro" id="IPR020846">
    <property type="entry name" value="MFS_dom"/>
</dbReference>
<feature type="region of interest" description="Disordered" evidence="3">
    <location>
        <begin position="278"/>
        <end position="310"/>
    </location>
</feature>
<sequence length="511" mass="52755">MRKGIPIPPEPEQHDRAKKAAASVTITPSSASLDESDTASGSGSDAGSTRTTAGSAADRLLGNTGPASIFEIASSVSDVDERFPEGGIRAWFIVLGCWLGLFASLGLMNILAAFPPYISTNHPLQPSTGAVGGIIGGYTFLNLSLGIYVGPLFDKYGPRWLILAGTVCLVASLLLVNISTSYWSLLLALGILSSLGSSLLFTPSIAAIGHFFHDRRGLATGVATTAGPASAIVFPYLLRTLFVSIGFAWAVRALALACLAPAAIANFLIRSRRLPPLPPSTAKNSPPHAINNNDDNNNNNTKPPAAAATARPDPRIFRARGYTRTVIAIFLSQFASFLSLAYFSAYMLGKGFANAFAFDVVAALNASSAVGRVAGGWAADKAGAFNASVVVSAVAALACFAVWLPAGGTGPGIVVFAVLLGLASGAASCLVPVAVGRLCKTREYGRYYATCYSVVSLAVLVAVPLAGAVVGAAGGDYWGLVVMTGLLYVAAAVAFALAKVEVVGKRMWVTF</sequence>
<dbReference type="Proteomes" id="UP001628179">
    <property type="component" value="Unassembled WGS sequence"/>
</dbReference>
<evidence type="ECO:0000256" key="1">
    <source>
        <dbReference type="ARBA" id="ARBA00004141"/>
    </source>
</evidence>
<feature type="compositionally biased region" description="Low complexity" evidence="3">
    <location>
        <begin position="38"/>
        <end position="59"/>
    </location>
</feature>
<dbReference type="EMBL" id="BAAFSV010000001">
    <property type="protein sequence ID" value="GAB1312224.1"/>
    <property type="molecule type" value="Genomic_DNA"/>
</dbReference>
<comment type="caution">
    <text evidence="6">The sequence shown here is derived from an EMBL/GenBank/DDBJ whole genome shotgun (WGS) entry which is preliminary data.</text>
</comment>
<comment type="similarity">
    <text evidence="2">Belongs to the major facilitator superfamily. Monocarboxylate porter (TC 2.A.1.13) family.</text>
</comment>
<dbReference type="Gene3D" id="1.20.1250.20">
    <property type="entry name" value="MFS general substrate transporter like domains"/>
    <property type="match status" value="1"/>
</dbReference>
<proteinExistence type="inferred from homology"/>
<dbReference type="Pfam" id="PF07690">
    <property type="entry name" value="MFS_1"/>
    <property type="match status" value="1"/>
</dbReference>
<protein>
    <submittedName>
        <fullName evidence="6">Major facilitator superfamily domain-containing protein</fullName>
    </submittedName>
</protein>
<dbReference type="InterPro" id="IPR050327">
    <property type="entry name" value="Proton-linked_MCT"/>
</dbReference>
<feature type="transmembrane region" description="Helical" evidence="4">
    <location>
        <begin position="447"/>
        <end position="471"/>
    </location>
</feature>
<feature type="transmembrane region" description="Helical" evidence="4">
    <location>
        <begin position="160"/>
        <end position="179"/>
    </location>
</feature>
<dbReference type="PANTHER" id="PTHR11360">
    <property type="entry name" value="MONOCARBOXYLATE TRANSPORTER"/>
    <property type="match status" value="1"/>
</dbReference>
<feature type="transmembrane region" description="Helical" evidence="4">
    <location>
        <begin position="477"/>
        <end position="498"/>
    </location>
</feature>
<feature type="region of interest" description="Disordered" evidence="3">
    <location>
        <begin position="1"/>
        <end position="59"/>
    </location>
</feature>
<feature type="transmembrane region" description="Helical" evidence="4">
    <location>
        <begin position="351"/>
        <end position="371"/>
    </location>
</feature>
<feature type="transmembrane region" description="Helical" evidence="4">
    <location>
        <begin position="249"/>
        <end position="269"/>
    </location>
</feature>
<reference evidence="6 7" key="1">
    <citation type="submission" date="2024-09" db="EMBL/GenBank/DDBJ databases">
        <title>Itraconazole resistance in Madurella fahalii resulting from another homologue of gene encoding cytochrome P450 14-alpha sterol demethylase (CYP51).</title>
        <authorList>
            <person name="Yoshioka I."/>
            <person name="Fahal A.H."/>
            <person name="Kaneko S."/>
            <person name="Yaguchi T."/>
        </authorList>
    </citation>
    <scope>NUCLEOTIDE SEQUENCE [LARGE SCALE GENOMIC DNA]</scope>
    <source>
        <strain evidence="6 7">IFM 68171</strain>
    </source>
</reference>
<feature type="transmembrane region" description="Helical" evidence="4">
    <location>
        <begin position="90"/>
        <end position="118"/>
    </location>
</feature>
<feature type="transmembrane region" description="Helical" evidence="4">
    <location>
        <begin position="383"/>
        <end position="406"/>
    </location>
</feature>
<evidence type="ECO:0000259" key="5">
    <source>
        <dbReference type="PROSITE" id="PS50850"/>
    </source>
</evidence>
<evidence type="ECO:0000313" key="6">
    <source>
        <dbReference type="EMBL" id="GAB1312224.1"/>
    </source>
</evidence>
<evidence type="ECO:0000256" key="4">
    <source>
        <dbReference type="SAM" id="Phobius"/>
    </source>
</evidence>
<keyword evidence="7" id="KW-1185">Reference proteome</keyword>
<dbReference type="PROSITE" id="PS50850">
    <property type="entry name" value="MFS"/>
    <property type="match status" value="1"/>
</dbReference>
<organism evidence="6 7">
    <name type="scientific">Madurella fahalii</name>
    <dbReference type="NCBI Taxonomy" id="1157608"/>
    <lineage>
        <taxon>Eukaryota</taxon>
        <taxon>Fungi</taxon>
        <taxon>Dikarya</taxon>
        <taxon>Ascomycota</taxon>
        <taxon>Pezizomycotina</taxon>
        <taxon>Sordariomycetes</taxon>
        <taxon>Sordariomycetidae</taxon>
        <taxon>Sordariales</taxon>
        <taxon>Sordariales incertae sedis</taxon>
        <taxon>Madurella</taxon>
    </lineage>
</organism>
<feature type="compositionally biased region" description="Polar residues" evidence="3">
    <location>
        <begin position="24"/>
        <end position="33"/>
    </location>
</feature>
<comment type="subcellular location">
    <subcellularLocation>
        <location evidence="1">Membrane</location>
        <topology evidence="1">Multi-pass membrane protein</topology>
    </subcellularLocation>
</comment>
<dbReference type="PANTHER" id="PTHR11360:SF177">
    <property type="entry name" value="RIBOFLAVIN TRANSPORTER MCH5"/>
    <property type="match status" value="1"/>
</dbReference>
<feature type="transmembrane region" description="Helical" evidence="4">
    <location>
        <begin position="412"/>
        <end position="435"/>
    </location>
</feature>
<evidence type="ECO:0000256" key="3">
    <source>
        <dbReference type="SAM" id="MobiDB-lite"/>
    </source>
</evidence>
<dbReference type="InterPro" id="IPR011701">
    <property type="entry name" value="MFS"/>
</dbReference>
<gene>
    <name evidence="6" type="ORF">MFIFM68171_02434</name>
</gene>
<feature type="compositionally biased region" description="Low complexity" evidence="3">
    <location>
        <begin position="286"/>
        <end position="310"/>
    </location>
</feature>
<dbReference type="GeneID" id="98173179"/>
<dbReference type="InterPro" id="IPR036259">
    <property type="entry name" value="MFS_trans_sf"/>
</dbReference>
<feature type="transmembrane region" description="Helical" evidence="4">
    <location>
        <begin position="325"/>
        <end position="345"/>
    </location>
</feature>
<name>A0ABQ0G3G6_9PEZI</name>
<feature type="transmembrane region" description="Helical" evidence="4">
    <location>
        <begin position="218"/>
        <end position="237"/>
    </location>
</feature>
<feature type="domain" description="Major facilitator superfamily (MFS) profile" evidence="5">
    <location>
        <begin position="93"/>
        <end position="503"/>
    </location>
</feature>
<keyword evidence="4" id="KW-0812">Transmembrane</keyword>
<feature type="transmembrane region" description="Helical" evidence="4">
    <location>
        <begin position="130"/>
        <end position="153"/>
    </location>
</feature>
<evidence type="ECO:0000313" key="7">
    <source>
        <dbReference type="Proteomes" id="UP001628179"/>
    </source>
</evidence>
<keyword evidence="4" id="KW-0472">Membrane</keyword>
<feature type="compositionally biased region" description="Pro residues" evidence="3">
    <location>
        <begin position="1"/>
        <end position="10"/>
    </location>
</feature>
<evidence type="ECO:0000256" key="2">
    <source>
        <dbReference type="ARBA" id="ARBA00006727"/>
    </source>
</evidence>